<dbReference type="Proteomes" id="UP000591131">
    <property type="component" value="Unassembled WGS sequence"/>
</dbReference>
<evidence type="ECO:0000313" key="2">
    <source>
        <dbReference type="Proteomes" id="UP000591131"/>
    </source>
</evidence>
<dbReference type="AlphaFoldDB" id="A0A7J6MEE0"/>
<name>A0A7J6MEE0_PERCH</name>
<evidence type="ECO:0000313" key="1">
    <source>
        <dbReference type="EMBL" id="KAF4669824.1"/>
    </source>
</evidence>
<reference evidence="1 2" key="1">
    <citation type="submission" date="2020-04" db="EMBL/GenBank/DDBJ databases">
        <title>Perkinsus chesapeaki whole genome sequence.</title>
        <authorList>
            <person name="Bogema D.R."/>
        </authorList>
    </citation>
    <scope>NUCLEOTIDE SEQUENCE [LARGE SCALE GENOMIC DNA]</scope>
    <source>
        <strain evidence="1">ATCC PRA-425</strain>
    </source>
</reference>
<accession>A0A7J6MEE0</accession>
<dbReference type="OrthoDB" id="10375199at2759"/>
<proteinExistence type="predicted"/>
<comment type="caution">
    <text evidence="1">The sequence shown here is derived from an EMBL/GenBank/DDBJ whole genome shotgun (WGS) entry which is preliminary data.</text>
</comment>
<gene>
    <name evidence="1" type="ORF">FOL47_002339</name>
</gene>
<protein>
    <submittedName>
        <fullName evidence="1">Uncharacterized protein</fullName>
    </submittedName>
</protein>
<organism evidence="1 2">
    <name type="scientific">Perkinsus chesapeaki</name>
    <name type="common">Clam parasite</name>
    <name type="synonym">Perkinsus andrewsi</name>
    <dbReference type="NCBI Taxonomy" id="330153"/>
    <lineage>
        <taxon>Eukaryota</taxon>
        <taxon>Sar</taxon>
        <taxon>Alveolata</taxon>
        <taxon>Perkinsozoa</taxon>
        <taxon>Perkinsea</taxon>
        <taxon>Perkinsida</taxon>
        <taxon>Perkinsidae</taxon>
        <taxon>Perkinsus</taxon>
    </lineage>
</organism>
<keyword evidence="2" id="KW-1185">Reference proteome</keyword>
<sequence length="371" mass="40729">MLRSQYIRPLLVSHIRRGAFIKGVIGKESIDATTLRNPAEIVECISAIDEPTSEICGSITLRALALLPAFTLGQCATLLLALEKAGAETDVRQFAEGVAESIFCAELPSDDSEGGWRYLEALSFSLPSSLRDNDGLSHMILACACDGSQDVSIGTVCQGLIGLIRAGILSRHAQVAVEQLELLGLRLHASASPTDVCRLVSFTVKLIRLEVGLVPERFLESSMVYITARSQQFSPEQLSSIAVAFWRLEGLLPEFIVSVSTISSLTGEIAWKCSQLRLAPTLDAIEALTNLRRFSDLGDRDRLRPVLVHLAKRAYALEPQSVIRLARVLHNISCFDEFSYDLIKRHMQQRSSDYSKQDLVELGMAEIANEG</sequence>
<dbReference type="EMBL" id="JAAPAO010000163">
    <property type="protein sequence ID" value="KAF4669824.1"/>
    <property type="molecule type" value="Genomic_DNA"/>
</dbReference>